<dbReference type="Gene3D" id="1.10.10.10">
    <property type="entry name" value="Winged helix-like DNA-binding domain superfamily/Winged helix DNA-binding domain"/>
    <property type="match status" value="1"/>
</dbReference>
<gene>
    <name evidence="2" type="ORF">ACFPT7_14700</name>
</gene>
<evidence type="ECO:0000259" key="1">
    <source>
        <dbReference type="Pfam" id="PF03551"/>
    </source>
</evidence>
<dbReference type="SUPFAM" id="SSF46785">
    <property type="entry name" value="Winged helix' DNA-binding domain"/>
    <property type="match status" value="1"/>
</dbReference>
<dbReference type="EMBL" id="JBHSPH010000005">
    <property type="protein sequence ID" value="MFC5863553.1"/>
    <property type="molecule type" value="Genomic_DNA"/>
</dbReference>
<dbReference type="InterPro" id="IPR005149">
    <property type="entry name" value="Tscrpt_reg_PadR_N"/>
</dbReference>
<name>A0ABW1EHH6_9BACT</name>
<evidence type="ECO:0000313" key="2">
    <source>
        <dbReference type="EMBL" id="MFC5863553.1"/>
    </source>
</evidence>
<protein>
    <submittedName>
        <fullName evidence="2">PadR family transcriptional regulator</fullName>
    </submittedName>
</protein>
<dbReference type="Proteomes" id="UP001596091">
    <property type="component" value="Unassembled WGS sequence"/>
</dbReference>
<keyword evidence="3" id="KW-1185">Reference proteome</keyword>
<dbReference type="Pfam" id="PF03551">
    <property type="entry name" value="PadR"/>
    <property type="match status" value="1"/>
</dbReference>
<organism evidence="2 3">
    <name type="scientific">Acidicapsa dinghuensis</name>
    <dbReference type="NCBI Taxonomy" id="2218256"/>
    <lineage>
        <taxon>Bacteria</taxon>
        <taxon>Pseudomonadati</taxon>
        <taxon>Acidobacteriota</taxon>
        <taxon>Terriglobia</taxon>
        <taxon>Terriglobales</taxon>
        <taxon>Acidobacteriaceae</taxon>
        <taxon>Acidicapsa</taxon>
    </lineage>
</organism>
<dbReference type="RefSeq" id="WP_263340253.1">
    <property type="nucleotide sequence ID" value="NZ_JAGSYH010000005.1"/>
</dbReference>
<sequence length="109" mass="12658">MNLRLTPQTRQIIEVLLHKPLDWKYGYEISRQTGLKSGTLYPILMRLAERQLLETDWEQGEPGKPPRHIYRFTAEGLQFARANHLAEPSRSTSKTISAESFAFFGVRIR</sequence>
<accession>A0ABW1EHH6</accession>
<reference evidence="3" key="1">
    <citation type="journal article" date="2019" name="Int. J. Syst. Evol. Microbiol.">
        <title>The Global Catalogue of Microorganisms (GCM) 10K type strain sequencing project: providing services to taxonomists for standard genome sequencing and annotation.</title>
        <authorList>
            <consortium name="The Broad Institute Genomics Platform"/>
            <consortium name="The Broad Institute Genome Sequencing Center for Infectious Disease"/>
            <person name="Wu L."/>
            <person name="Ma J."/>
        </authorList>
    </citation>
    <scope>NUCLEOTIDE SEQUENCE [LARGE SCALE GENOMIC DNA]</scope>
    <source>
        <strain evidence="3">JCM 4087</strain>
    </source>
</reference>
<comment type="caution">
    <text evidence="2">The sequence shown here is derived from an EMBL/GenBank/DDBJ whole genome shotgun (WGS) entry which is preliminary data.</text>
</comment>
<dbReference type="InterPro" id="IPR036388">
    <property type="entry name" value="WH-like_DNA-bd_sf"/>
</dbReference>
<feature type="domain" description="Transcription regulator PadR N-terminal" evidence="1">
    <location>
        <begin position="25"/>
        <end position="78"/>
    </location>
</feature>
<proteinExistence type="predicted"/>
<dbReference type="InterPro" id="IPR036390">
    <property type="entry name" value="WH_DNA-bd_sf"/>
</dbReference>
<evidence type="ECO:0000313" key="3">
    <source>
        <dbReference type="Proteomes" id="UP001596091"/>
    </source>
</evidence>